<protein>
    <recommendedName>
        <fullName evidence="4">Pre-mRNA-splicing factor 38B</fullName>
    </recommendedName>
</protein>
<dbReference type="Proteomes" id="UP000664169">
    <property type="component" value="Unassembled WGS sequence"/>
</dbReference>
<feature type="region of interest" description="Disordered" evidence="1">
    <location>
        <begin position="419"/>
        <end position="447"/>
    </location>
</feature>
<name>A0A8H3ET50_9LECA</name>
<feature type="compositionally biased region" description="Low complexity" evidence="1">
    <location>
        <begin position="272"/>
        <end position="284"/>
    </location>
</feature>
<feature type="compositionally biased region" description="Basic and acidic residues" evidence="1">
    <location>
        <begin position="207"/>
        <end position="241"/>
    </location>
</feature>
<evidence type="ECO:0000256" key="1">
    <source>
        <dbReference type="SAM" id="MobiDB-lite"/>
    </source>
</evidence>
<feature type="compositionally biased region" description="Polar residues" evidence="1">
    <location>
        <begin position="185"/>
        <end position="194"/>
    </location>
</feature>
<evidence type="ECO:0000313" key="2">
    <source>
        <dbReference type="EMBL" id="CAF9912169.1"/>
    </source>
</evidence>
<feature type="region of interest" description="Disordered" evidence="1">
    <location>
        <begin position="80"/>
        <end position="384"/>
    </location>
</feature>
<evidence type="ECO:0000313" key="3">
    <source>
        <dbReference type="Proteomes" id="UP000664169"/>
    </source>
</evidence>
<organism evidence="2 3">
    <name type="scientific">Gomphillus americanus</name>
    <dbReference type="NCBI Taxonomy" id="1940652"/>
    <lineage>
        <taxon>Eukaryota</taxon>
        <taxon>Fungi</taxon>
        <taxon>Dikarya</taxon>
        <taxon>Ascomycota</taxon>
        <taxon>Pezizomycotina</taxon>
        <taxon>Lecanoromycetes</taxon>
        <taxon>OSLEUM clade</taxon>
        <taxon>Ostropomycetidae</taxon>
        <taxon>Ostropales</taxon>
        <taxon>Graphidaceae</taxon>
        <taxon>Gomphilloideae</taxon>
        <taxon>Gomphillus</taxon>
    </lineage>
</organism>
<accession>A0A8H3ET50</accession>
<dbReference type="EMBL" id="CAJPDQ010000007">
    <property type="protein sequence ID" value="CAF9912169.1"/>
    <property type="molecule type" value="Genomic_DNA"/>
</dbReference>
<reference evidence="2" key="1">
    <citation type="submission" date="2021-03" db="EMBL/GenBank/DDBJ databases">
        <authorList>
            <person name="Tagirdzhanova G."/>
        </authorList>
    </citation>
    <scope>NUCLEOTIDE SEQUENCE</scope>
</reference>
<feature type="compositionally biased region" description="Basic and acidic residues" evidence="1">
    <location>
        <begin position="117"/>
        <end position="128"/>
    </location>
</feature>
<feature type="compositionally biased region" description="Basic and acidic residues" evidence="1">
    <location>
        <begin position="137"/>
        <end position="155"/>
    </location>
</feature>
<evidence type="ECO:0008006" key="4">
    <source>
        <dbReference type="Google" id="ProtNLM"/>
    </source>
</evidence>
<feature type="compositionally biased region" description="Basic residues" evidence="1">
    <location>
        <begin position="249"/>
        <end position="265"/>
    </location>
</feature>
<dbReference type="PANTHER" id="PTHR40132:SF1">
    <property type="entry name" value="PRE-MRNA-SPLICING FACTOR 38B"/>
    <property type="match status" value="1"/>
</dbReference>
<gene>
    <name evidence="2" type="ORF">GOMPHAMPRED_007577</name>
</gene>
<comment type="caution">
    <text evidence="2">The sequence shown here is derived from an EMBL/GenBank/DDBJ whole genome shotgun (WGS) entry which is preliminary data.</text>
</comment>
<dbReference type="OrthoDB" id="2431475at2759"/>
<feature type="compositionally biased region" description="Polar residues" evidence="1">
    <location>
        <begin position="358"/>
        <end position="372"/>
    </location>
</feature>
<feature type="compositionally biased region" description="Basic residues" evidence="1">
    <location>
        <begin position="197"/>
        <end position="206"/>
    </location>
</feature>
<sequence>MADDTEFSEKYIAELLKKDAQKVSASYARSGIYDALPKRPVGTAPKPNTRFLQNIIRSTDNHNAALKQKELGDAAHRLRALTKGRDNGSHIHAQTKNAAYRDEEQEKRNRKRKRGHERYDSRDSHDYASKSSGNKRHSPERDEKYTTRRREEDDKHKHRKRDRLRRGSDRDGHHTSANDNKSGESDYSTDYSNPARSSKRSARKSKRNETRTRNRDSDEEDRRDGQEKQRDSHHDRNEHRPVHQSQSRSRTHKEKRSHSRTRTKQIRTSPRSSYQSELSDSASESRSRRKKSTQTSKQDKCRSPRQEHFPPSKHPRTRKPSTSSKQDLSDDDPLAPFLGPSLPPKPELPKIRGRGATAFTSGTETRFSTSYDPRNDIKPDIASEGEDWDQALEAFRDRQKFRQAGAERLLAAGFSQEEVTRMERGGEKDESDVRWTQKGQAREWDRGKMLDENGDVAVSAEGFGRLV</sequence>
<feature type="compositionally biased region" description="Basic and acidic residues" evidence="1">
    <location>
        <begin position="297"/>
        <end position="310"/>
    </location>
</feature>
<dbReference type="AlphaFoldDB" id="A0A8H3ET50"/>
<dbReference type="PANTHER" id="PTHR40132">
    <property type="entry name" value="PRE-MRNA-SPLICING FACTOR 38B"/>
    <property type="match status" value="1"/>
</dbReference>
<keyword evidence="3" id="KW-1185">Reference proteome</keyword>
<proteinExistence type="predicted"/>
<feature type="compositionally biased region" description="Basic and acidic residues" evidence="1">
    <location>
        <begin position="165"/>
        <end position="184"/>
    </location>
</feature>